<proteinExistence type="predicted"/>
<keyword evidence="1" id="KW-0863">Zinc-finger</keyword>
<evidence type="ECO:0000313" key="2">
    <source>
        <dbReference type="Proteomes" id="UP001164539"/>
    </source>
</evidence>
<keyword evidence="1" id="KW-0862">Zinc</keyword>
<dbReference type="Proteomes" id="UP001164539">
    <property type="component" value="Chromosome 6"/>
</dbReference>
<organism evidence="1 2">
    <name type="scientific">Melia azedarach</name>
    <name type="common">Chinaberry tree</name>
    <dbReference type="NCBI Taxonomy" id="155640"/>
    <lineage>
        <taxon>Eukaryota</taxon>
        <taxon>Viridiplantae</taxon>
        <taxon>Streptophyta</taxon>
        <taxon>Embryophyta</taxon>
        <taxon>Tracheophyta</taxon>
        <taxon>Spermatophyta</taxon>
        <taxon>Magnoliopsida</taxon>
        <taxon>eudicotyledons</taxon>
        <taxon>Gunneridae</taxon>
        <taxon>Pentapetalae</taxon>
        <taxon>rosids</taxon>
        <taxon>malvids</taxon>
        <taxon>Sapindales</taxon>
        <taxon>Meliaceae</taxon>
        <taxon>Melia</taxon>
    </lineage>
</organism>
<keyword evidence="1" id="KW-0238">DNA-binding</keyword>
<accession>A0ACC1Y361</accession>
<reference evidence="1 2" key="1">
    <citation type="journal article" date="2023" name="Science">
        <title>Complex scaffold remodeling in plant triterpene biosynthesis.</title>
        <authorList>
            <person name="De La Pena R."/>
            <person name="Hodgson H."/>
            <person name="Liu J.C."/>
            <person name="Stephenson M.J."/>
            <person name="Martin A.C."/>
            <person name="Owen C."/>
            <person name="Harkess A."/>
            <person name="Leebens-Mack J."/>
            <person name="Jimenez L.E."/>
            <person name="Osbourn A."/>
            <person name="Sattely E.S."/>
        </authorList>
    </citation>
    <scope>NUCLEOTIDE SEQUENCE [LARGE SCALE GENOMIC DNA]</scope>
    <source>
        <strain evidence="2">cv. JPN11</strain>
        <tissue evidence="1">Leaf</tissue>
    </source>
</reference>
<name>A0ACC1Y361_MELAZ</name>
<keyword evidence="1" id="KW-0371">Homeobox</keyword>
<dbReference type="EMBL" id="CM051399">
    <property type="protein sequence ID" value="KAJ4717374.1"/>
    <property type="molecule type" value="Genomic_DNA"/>
</dbReference>
<evidence type="ECO:0000313" key="1">
    <source>
        <dbReference type="EMBL" id="KAJ4717374.1"/>
    </source>
</evidence>
<sequence>MSTSRINPSNNAAASSNPPPQCFNNYAAVHEPAAASYRECRRNHAAAIGRYAFDGCGEFLKAGRDGTRAFLCVACGCHRSFHRKEVTHFQNGDRLRGEKTTMEIREMDKGKTKRTKITDEQRSKMRRFAEKLGWKPQKHDEEDVEKFCREVGISRKMFKVWLSNNRRRTVAEKCSAVIGEKNQAGVKESI</sequence>
<keyword evidence="1" id="KW-0479">Metal-binding</keyword>
<keyword evidence="2" id="KW-1185">Reference proteome</keyword>
<gene>
    <name evidence="1" type="ORF">OWV82_012270</name>
</gene>
<protein>
    <submittedName>
        <fullName evidence="1">Zinc-finger homeodomain protein</fullName>
    </submittedName>
</protein>
<comment type="caution">
    <text evidence="1">The sequence shown here is derived from an EMBL/GenBank/DDBJ whole genome shotgun (WGS) entry which is preliminary data.</text>
</comment>